<feature type="transmembrane region" description="Helical" evidence="1">
    <location>
        <begin position="47"/>
        <end position="67"/>
    </location>
</feature>
<sequence length="127" mass="14387">MEFSDVSVFIGRFFGFYLLIVAVALLVNRKRLISIVKSFADNPALMIFSGFVNLVLGLLAVMFHNIWVSDWRLVVTILAWLTLVKGLGRWFFPDVAKKMAVKVNDRWVVITALSCLVVGLYLLSNTF</sequence>
<dbReference type="STRING" id="1798409.A3I24_02420"/>
<name>A0A1G1ZU76_9BACT</name>
<evidence type="ECO:0000313" key="3">
    <source>
        <dbReference type="Proteomes" id="UP000177690"/>
    </source>
</evidence>
<dbReference type="AlphaFoldDB" id="A0A1G1ZU76"/>
<evidence type="ECO:0000256" key="1">
    <source>
        <dbReference type="SAM" id="Phobius"/>
    </source>
</evidence>
<keyword evidence="1" id="KW-0812">Transmembrane</keyword>
<dbReference type="Proteomes" id="UP000177690">
    <property type="component" value="Unassembled WGS sequence"/>
</dbReference>
<reference evidence="2 3" key="1">
    <citation type="journal article" date="2016" name="Nat. Commun.">
        <title>Thousands of microbial genomes shed light on interconnected biogeochemical processes in an aquifer system.</title>
        <authorList>
            <person name="Anantharaman K."/>
            <person name="Brown C.T."/>
            <person name="Hug L.A."/>
            <person name="Sharon I."/>
            <person name="Castelle C.J."/>
            <person name="Probst A.J."/>
            <person name="Thomas B.C."/>
            <person name="Singh A."/>
            <person name="Wilkins M.J."/>
            <person name="Karaoz U."/>
            <person name="Brodie E.L."/>
            <person name="Williams K.H."/>
            <person name="Hubbard S.S."/>
            <person name="Banfield J.F."/>
        </authorList>
    </citation>
    <scope>NUCLEOTIDE SEQUENCE [LARGE SCALE GENOMIC DNA]</scope>
</reference>
<proteinExistence type="predicted"/>
<dbReference type="EMBL" id="MHJL01000007">
    <property type="protein sequence ID" value="OGY68132.1"/>
    <property type="molecule type" value="Genomic_DNA"/>
</dbReference>
<protein>
    <recommendedName>
        <fullName evidence="4">Integral membrane protein (PIN domain superfamily)</fullName>
    </recommendedName>
</protein>
<feature type="transmembrane region" description="Helical" evidence="1">
    <location>
        <begin position="73"/>
        <end position="92"/>
    </location>
</feature>
<evidence type="ECO:0008006" key="4">
    <source>
        <dbReference type="Google" id="ProtNLM"/>
    </source>
</evidence>
<accession>A0A1G1ZU76</accession>
<feature type="transmembrane region" description="Helical" evidence="1">
    <location>
        <begin position="104"/>
        <end position="123"/>
    </location>
</feature>
<gene>
    <name evidence="2" type="ORF">A3I24_02420</name>
</gene>
<organism evidence="2 3">
    <name type="scientific">Candidatus Harrisonbacteria bacterium RIFCSPLOWO2_02_FULL_41_13b</name>
    <dbReference type="NCBI Taxonomy" id="1798409"/>
    <lineage>
        <taxon>Bacteria</taxon>
        <taxon>Candidatus Harrisoniibacteriota</taxon>
    </lineage>
</organism>
<keyword evidence="1" id="KW-1133">Transmembrane helix</keyword>
<feature type="transmembrane region" description="Helical" evidence="1">
    <location>
        <begin position="6"/>
        <end position="27"/>
    </location>
</feature>
<comment type="caution">
    <text evidence="2">The sequence shown here is derived from an EMBL/GenBank/DDBJ whole genome shotgun (WGS) entry which is preliminary data.</text>
</comment>
<keyword evidence="1" id="KW-0472">Membrane</keyword>
<evidence type="ECO:0000313" key="2">
    <source>
        <dbReference type="EMBL" id="OGY68132.1"/>
    </source>
</evidence>